<organism evidence="5 6">
    <name type="scientific">Cinnamomum micranthum f. kanehirae</name>
    <dbReference type="NCBI Taxonomy" id="337451"/>
    <lineage>
        <taxon>Eukaryota</taxon>
        <taxon>Viridiplantae</taxon>
        <taxon>Streptophyta</taxon>
        <taxon>Embryophyta</taxon>
        <taxon>Tracheophyta</taxon>
        <taxon>Spermatophyta</taxon>
        <taxon>Magnoliopsida</taxon>
        <taxon>Magnoliidae</taxon>
        <taxon>Laurales</taxon>
        <taxon>Lauraceae</taxon>
        <taxon>Cinnamomum</taxon>
    </lineage>
</organism>
<evidence type="ECO:0000313" key="5">
    <source>
        <dbReference type="EMBL" id="RWR73603.1"/>
    </source>
</evidence>
<name>A0A3S3MH36_9MAGN</name>
<evidence type="ECO:0000256" key="1">
    <source>
        <dbReference type="ARBA" id="ARBA00022801"/>
    </source>
</evidence>
<dbReference type="Proteomes" id="UP000283530">
    <property type="component" value="Unassembled WGS sequence"/>
</dbReference>
<gene>
    <name evidence="5" type="ORF">CKAN_00189700</name>
</gene>
<proteinExistence type="predicted"/>
<dbReference type="SUPFAM" id="SSF52540">
    <property type="entry name" value="P-loop containing nucleoside triphosphate hydrolases"/>
    <property type="match status" value="1"/>
</dbReference>
<dbReference type="EMBL" id="QPKB01000001">
    <property type="protein sequence ID" value="RWR73603.1"/>
    <property type="molecule type" value="Genomic_DNA"/>
</dbReference>
<dbReference type="InterPro" id="IPR014001">
    <property type="entry name" value="Helicase_ATP-bd"/>
</dbReference>
<dbReference type="GO" id="GO:0016787">
    <property type="term" value="F:hydrolase activity"/>
    <property type="evidence" value="ECO:0007669"/>
    <property type="project" value="UniProtKB-KW"/>
</dbReference>
<dbReference type="GO" id="GO:0003723">
    <property type="term" value="F:RNA binding"/>
    <property type="evidence" value="ECO:0007669"/>
    <property type="project" value="UniProtKB-KW"/>
</dbReference>
<comment type="caution">
    <text evidence="5">The sequence shown here is derived from an EMBL/GenBank/DDBJ whole genome shotgun (WGS) entry which is preliminary data.</text>
</comment>
<dbReference type="Gene3D" id="3.40.50.300">
    <property type="entry name" value="P-loop containing nucleotide triphosphate hydrolases"/>
    <property type="match status" value="1"/>
</dbReference>
<keyword evidence="3" id="KW-0694">RNA-binding</keyword>
<evidence type="ECO:0000256" key="3">
    <source>
        <dbReference type="ARBA" id="ARBA00022884"/>
    </source>
</evidence>
<dbReference type="OrthoDB" id="1550411at2759"/>
<dbReference type="STRING" id="337451.A0A3S3MH36"/>
<protein>
    <submittedName>
        <fullName evidence="5">DEAD-box ATP-dependent RNA helicase 56-like protein isoform X1</fullName>
    </submittedName>
</protein>
<keyword evidence="2 5" id="KW-0347">Helicase</keyword>
<keyword evidence="1" id="KW-0378">Hydrolase</keyword>
<evidence type="ECO:0000256" key="2">
    <source>
        <dbReference type="ARBA" id="ARBA00022806"/>
    </source>
</evidence>
<keyword evidence="6" id="KW-1185">Reference proteome</keyword>
<feature type="domain" description="Helicase ATP-binding" evidence="4">
    <location>
        <begin position="17"/>
        <end position="150"/>
    </location>
</feature>
<dbReference type="AlphaFoldDB" id="A0A3S3MH36"/>
<reference evidence="5 6" key="1">
    <citation type="journal article" date="2019" name="Nat. Plants">
        <title>Stout camphor tree genome fills gaps in understanding of flowering plant genome evolution.</title>
        <authorList>
            <person name="Chaw S.M."/>
            <person name="Liu Y.C."/>
            <person name="Wu Y.W."/>
            <person name="Wang H.Y."/>
            <person name="Lin C.I."/>
            <person name="Wu C.S."/>
            <person name="Ke H.M."/>
            <person name="Chang L.Y."/>
            <person name="Hsu C.Y."/>
            <person name="Yang H.T."/>
            <person name="Sudianto E."/>
            <person name="Hsu M.H."/>
            <person name="Wu K.P."/>
            <person name="Wang L.N."/>
            <person name="Leebens-Mack J.H."/>
            <person name="Tsai I.J."/>
        </authorList>
    </citation>
    <scope>NUCLEOTIDE SEQUENCE [LARGE SCALE GENOMIC DNA]</scope>
    <source>
        <strain evidence="6">cv. Chaw 1501</strain>
        <tissue evidence="5">Young leaves</tissue>
    </source>
</reference>
<evidence type="ECO:0000259" key="4">
    <source>
        <dbReference type="PROSITE" id="PS51192"/>
    </source>
</evidence>
<evidence type="ECO:0000313" key="6">
    <source>
        <dbReference type="Proteomes" id="UP000283530"/>
    </source>
</evidence>
<dbReference type="Pfam" id="PF00270">
    <property type="entry name" value="DEAD"/>
    <property type="match status" value="1"/>
</dbReference>
<dbReference type="GO" id="GO:0005524">
    <property type="term" value="F:ATP binding"/>
    <property type="evidence" value="ECO:0007669"/>
    <property type="project" value="InterPro"/>
</dbReference>
<dbReference type="PANTHER" id="PTHR47958">
    <property type="entry name" value="ATP-DEPENDENT RNA HELICASE DBP3"/>
    <property type="match status" value="1"/>
</dbReference>
<keyword evidence="2 5" id="KW-0547">Nucleotide-binding</keyword>
<dbReference type="InterPro" id="IPR027417">
    <property type="entry name" value="P-loop_NTPase"/>
</dbReference>
<keyword evidence="2 5" id="KW-0067">ATP-binding</keyword>
<accession>A0A3S3MH36</accession>
<sequence length="153" mass="17547">MPFPNVSSACSLTYFLQKYCEFKRFNTYVHDIKVAVFNGEVHINIHKDTLQVDCPHIVVRTLGRILALERDDLALKNIRHFILDECDKMLEPAVSYSLICWLLCSVAMKTGVAEIFEMTPHDKQVMMFSATLSTETRPVCKNKEAGVYRSIEN</sequence>
<dbReference type="InterPro" id="IPR011545">
    <property type="entry name" value="DEAD/DEAH_box_helicase_dom"/>
</dbReference>
<dbReference type="GO" id="GO:0004386">
    <property type="term" value="F:helicase activity"/>
    <property type="evidence" value="ECO:0007669"/>
    <property type="project" value="UniProtKB-KW"/>
</dbReference>
<dbReference type="PROSITE" id="PS51192">
    <property type="entry name" value="HELICASE_ATP_BIND_1"/>
    <property type="match status" value="1"/>
</dbReference>